<keyword evidence="1" id="KW-0472">Membrane</keyword>
<dbReference type="Pfam" id="PF12974">
    <property type="entry name" value="Phosphonate-bd"/>
    <property type="match status" value="1"/>
</dbReference>
<name>A0A1T2L5G8_9GAMM</name>
<protein>
    <submittedName>
        <fullName evidence="3">Uncharacterized protein</fullName>
    </submittedName>
</protein>
<evidence type="ECO:0000256" key="1">
    <source>
        <dbReference type="SAM" id="Phobius"/>
    </source>
</evidence>
<evidence type="ECO:0000313" key="4">
    <source>
        <dbReference type="Proteomes" id="UP000190198"/>
    </source>
</evidence>
<dbReference type="PANTHER" id="PTHR35841">
    <property type="entry name" value="PHOSPHONATES-BINDING PERIPLASMIC PROTEIN"/>
    <property type="match status" value="1"/>
</dbReference>
<reference evidence="3 4" key="1">
    <citation type="submission" date="2016-11" db="EMBL/GenBank/DDBJ databases">
        <title>Mixed transmission modes and dynamic genome evolution in an obligate animal-bacterial symbiosis.</title>
        <authorList>
            <person name="Russell S.L."/>
            <person name="Corbett-Detig R.B."/>
            <person name="Cavanaugh C.M."/>
        </authorList>
    </citation>
    <scope>NUCLEOTIDE SEQUENCE [LARGE SCALE GENOMIC DNA]</scope>
    <source>
        <strain evidence="3">Sp-SM6</strain>
    </source>
</reference>
<keyword evidence="1" id="KW-0812">Transmembrane</keyword>
<dbReference type="AlphaFoldDB" id="A0A1T2L5G8"/>
<keyword evidence="1" id="KW-1133">Transmembrane helix</keyword>
<keyword evidence="4" id="KW-1185">Reference proteome</keyword>
<sequence>MARLLLVLLTLNTTTAFALEQVKLGILDERGPEKALEKWSATADYLNERFAHYNFTIKPLNFDDAENAVATNSVDFILTHPGLYIRLEHDYDVSRIATLKKRIEGEIVSTVDSVVFMLADNSKINSYEDLKGSSLMAVTQNSFGGFQMAWREMHDHSVDPYTDLSALNFAGTHDAVVYRVLNGEADAGTVKSGILERMASEGKIDLSRIKAINQEGDGQHHGLHHMHSTRSYPGWPFAKLRDTDLQLAEQVAIALICMPEDSDAALSAESNGWTIPLSYSKVHELFRELELPPYAKRPVSLGQFVAHNKPTAILILGAIVAALLLVFYISHINTRLKKLGGELQVEVDERTHDLKPSVSLIS</sequence>
<feature type="signal peptide" evidence="2">
    <location>
        <begin position="1"/>
        <end position="18"/>
    </location>
</feature>
<accession>A0A1T2L5G8</accession>
<feature type="transmembrane region" description="Helical" evidence="1">
    <location>
        <begin position="311"/>
        <end position="329"/>
    </location>
</feature>
<dbReference type="RefSeq" id="WP_167367250.1">
    <property type="nucleotide sequence ID" value="NZ_MPRK01000092.1"/>
</dbReference>
<feature type="chain" id="PRO_5012617069" evidence="2">
    <location>
        <begin position="19"/>
        <end position="362"/>
    </location>
</feature>
<dbReference type="EMBL" id="MPRK01000092">
    <property type="protein sequence ID" value="OOZ40355.1"/>
    <property type="molecule type" value="Genomic_DNA"/>
</dbReference>
<comment type="caution">
    <text evidence="3">The sequence shown here is derived from an EMBL/GenBank/DDBJ whole genome shotgun (WGS) entry which is preliminary data.</text>
</comment>
<gene>
    <name evidence="3" type="ORF">BOW52_05980</name>
</gene>
<organism evidence="3 4">
    <name type="scientific">Solemya elarraichensis gill symbiont</name>
    <dbReference type="NCBI Taxonomy" id="1918949"/>
    <lineage>
        <taxon>Bacteria</taxon>
        <taxon>Pseudomonadati</taxon>
        <taxon>Pseudomonadota</taxon>
        <taxon>Gammaproteobacteria</taxon>
        <taxon>sulfur-oxidizing symbionts</taxon>
    </lineage>
</organism>
<dbReference type="PANTHER" id="PTHR35841:SF1">
    <property type="entry name" value="PHOSPHONATES-BINDING PERIPLASMIC PROTEIN"/>
    <property type="match status" value="1"/>
</dbReference>
<dbReference type="SUPFAM" id="SSF53850">
    <property type="entry name" value="Periplasmic binding protein-like II"/>
    <property type="match status" value="1"/>
</dbReference>
<evidence type="ECO:0000256" key="2">
    <source>
        <dbReference type="SAM" id="SignalP"/>
    </source>
</evidence>
<dbReference type="Gene3D" id="3.40.190.10">
    <property type="entry name" value="Periplasmic binding protein-like II"/>
    <property type="match status" value="1"/>
</dbReference>
<keyword evidence="2" id="KW-0732">Signal</keyword>
<evidence type="ECO:0000313" key="3">
    <source>
        <dbReference type="EMBL" id="OOZ40355.1"/>
    </source>
</evidence>
<proteinExistence type="predicted"/>
<dbReference type="Proteomes" id="UP000190198">
    <property type="component" value="Unassembled WGS sequence"/>
</dbReference>